<dbReference type="InterPro" id="IPR051588">
    <property type="entry name" value="Cobalamin_Transport"/>
</dbReference>
<evidence type="ECO:0000256" key="3">
    <source>
        <dbReference type="ARBA" id="ARBA00022729"/>
    </source>
</evidence>
<dbReference type="PANTHER" id="PTHR10559:SF18">
    <property type="entry name" value="TRANSCOBALAMIN II"/>
    <property type="match status" value="1"/>
</dbReference>
<evidence type="ECO:0000256" key="7">
    <source>
        <dbReference type="PROSITE-ProRule" id="PRU00124"/>
    </source>
</evidence>
<dbReference type="Gene3D" id="1.50.10.20">
    <property type="match status" value="1"/>
</dbReference>
<dbReference type="CDD" id="cd00112">
    <property type="entry name" value="LDLa"/>
    <property type="match status" value="1"/>
</dbReference>
<evidence type="ECO:0000256" key="8">
    <source>
        <dbReference type="SAM" id="SignalP"/>
    </source>
</evidence>
<dbReference type="GO" id="GO:0031419">
    <property type="term" value="F:cobalamin binding"/>
    <property type="evidence" value="ECO:0007669"/>
    <property type="project" value="InterPro"/>
</dbReference>
<evidence type="ECO:0000256" key="1">
    <source>
        <dbReference type="ARBA" id="ARBA00004613"/>
    </source>
</evidence>
<keyword evidence="5" id="KW-0170">Cobalt</keyword>
<feature type="signal peptide" evidence="8">
    <location>
        <begin position="1"/>
        <end position="23"/>
    </location>
</feature>
<feature type="disulfide bond" evidence="7">
    <location>
        <begin position="157"/>
        <end position="175"/>
    </location>
</feature>
<feature type="binding site" evidence="5">
    <location>
        <begin position="534"/>
        <end position="535"/>
    </location>
    <ligand>
        <name>cyanocob(III)alamin</name>
        <dbReference type="ChEBI" id="CHEBI:17439"/>
    </ligand>
</feature>
<evidence type="ECO:0000256" key="6">
    <source>
        <dbReference type="PIRSR" id="PIRSR602157-2"/>
    </source>
</evidence>
<keyword evidence="2" id="KW-0964">Secreted</keyword>
<dbReference type="Pfam" id="PF00057">
    <property type="entry name" value="Ldl_recept_a"/>
    <property type="match status" value="1"/>
</dbReference>
<keyword evidence="3 8" id="KW-0732">Signal</keyword>
<reference evidence="9" key="1">
    <citation type="submission" date="2020-07" db="EMBL/GenBank/DDBJ databases">
        <title>Multicomponent nature underlies the extraordinary mechanical properties of spider dragline silk.</title>
        <authorList>
            <person name="Kono N."/>
            <person name="Nakamura H."/>
            <person name="Mori M."/>
            <person name="Yoshida Y."/>
            <person name="Ohtoshi R."/>
            <person name="Malay A.D."/>
            <person name="Moran D.A.P."/>
            <person name="Tomita M."/>
            <person name="Numata K."/>
            <person name="Arakawa K."/>
        </authorList>
    </citation>
    <scope>NUCLEOTIDE SEQUENCE</scope>
</reference>
<feature type="binding site" evidence="5">
    <location>
        <position position="344"/>
    </location>
    <ligand>
        <name>cyanocob(III)alamin</name>
        <dbReference type="ChEBI" id="CHEBI:17439"/>
    </ligand>
</feature>
<dbReference type="SUPFAM" id="SSF57424">
    <property type="entry name" value="LDL receptor-like module"/>
    <property type="match status" value="1"/>
</dbReference>
<sequence>MESVRFLFLVFTFWGFLLSVALCQNPQIFSILTSKLSADDCETVNFLRGTITDKTGLTRNYSKCWTIKVPAGGYVHAQVGKITTKHTCKQAYVEVSVGQTGAVYTFCSADVNKNPVVASSDITVKLEIKGTMNYQTSFDLEYIIRSEACRQRNSFVCDDYLCIPEDKVCDGEVDCKNGEDEIKTKCDIQIRNLTGVEEALENGISWLRNYKTTPWNWGDDISRASIAFYLTSYSNFNGTNLEEELIAKQVELRTTLFLLRIKDKTNINELSMFINALLVTCYNPQDFYGTDLVKKLKTDIEASKTFTNPLAYLALCKANETWPDTAVANLDKILNNSRQPFMIDLQAMAVMALSCQIKGNSEFSKSFDDALYKTAIQNFKAMQQQDGGFGNVYTSALITQALLASGEGQIRKGWKLKETIEYLIKQLNSSSVDFLSTYMILPILNGKSLVDISQTHCSDSLRKLSDDPVSDVRDYVGPVKRIYYSLYIGDEKDSTITISLRVPEKYTVTEIMNLAASTDSKYKYESSIMMGQKYVYKIANIANDPESGKFWLMYVGTYDIKDDTLKLSETDPDEIVMKESEHLVMWYRTADIQFSEEEPELIF</sequence>
<dbReference type="PROSITE" id="PS01209">
    <property type="entry name" value="LDLRA_1"/>
    <property type="match status" value="1"/>
</dbReference>
<dbReference type="Pfam" id="PF01122">
    <property type="entry name" value="Cobalamin_bind"/>
    <property type="match status" value="1"/>
</dbReference>
<dbReference type="AlphaFoldDB" id="A0A8X6KZD2"/>
<proteinExistence type="predicted"/>
<comment type="subcellular location">
    <subcellularLocation>
        <location evidence="1">Secreted</location>
    </subcellularLocation>
</comment>
<evidence type="ECO:0000313" key="10">
    <source>
        <dbReference type="Proteomes" id="UP000887116"/>
    </source>
</evidence>
<dbReference type="InterPro" id="IPR036055">
    <property type="entry name" value="LDL_receptor-like_sf"/>
</dbReference>
<dbReference type="OrthoDB" id="6481347at2759"/>
<name>A0A8X6KZD2_TRICU</name>
<protein>
    <submittedName>
        <fullName evidence="9">Uncharacterized protein CG3556</fullName>
    </submittedName>
</protein>
<dbReference type="GO" id="GO:0005615">
    <property type="term" value="C:extracellular space"/>
    <property type="evidence" value="ECO:0007669"/>
    <property type="project" value="TreeGrafter"/>
</dbReference>
<dbReference type="SMART" id="SM00192">
    <property type="entry name" value="LDLa"/>
    <property type="match status" value="1"/>
</dbReference>
<keyword evidence="10" id="KW-1185">Reference proteome</keyword>
<dbReference type="EMBL" id="BMAO01023967">
    <property type="protein sequence ID" value="GFQ92090.1"/>
    <property type="molecule type" value="Genomic_DNA"/>
</dbReference>
<dbReference type="InterPro" id="IPR035914">
    <property type="entry name" value="Sperma_CUB_dom_sf"/>
</dbReference>
<evidence type="ECO:0000256" key="2">
    <source>
        <dbReference type="ARBA" id="ARBA00022525"/>
    </source>
</evidence>
<dbReference type="PROSITE" id="PS50068">
    <property type="entry name" value="LDLRA_2"/>
    <property type="match status" value="1"/>
</dbReference>
<comment type="caution">
    <text evidence="9">The sequence shown here is derived from an EMBL/GenBank/DDBJ whole genome shotgun (WGS) entry which is preliminary data.</text>
</comment>
<organism evidence="9 10">
    <name type="scientific">Trichonephila clavata</name>
    <name type="common">Joro spider</name>
    <name type="synonym">Nephila clavata</name>
    <dbReference type="NCBI Taxonomy" id="2740835"/>
    <lineage>
        <taxon>Eukaryota</taxon>
        <taxon>Metazoa</taxon>
        <taxon>Ecdysozoa</taxon>
        <taxon>Arthropoda</taxon>
        <taxon>Chelicerata</taxon>
        <taxon>Arachnida</taxon>
        <taxon>Araneae</taxon>
        <taxon>Araneomorphae</taxon>
        <taxon>Entelegynae</taxon>
        <taxon>Araneoidea</taxon>
        <taxon>Nephilidae</taxon>
        <taxon>Trichonephila</taxon>
    </lineage>
</organism>
<dbReference type="SUPFAM" id="SSF48239">
    <property type="entry name" value="Terpenoid cyclases/Protein prenyltransferases"/>
    <property type="match status" value="1"/>
</dbReference>
<comment type="caution">
    <text evidence="7">Lacks conserved residue(s) required for the propagation of feature annotation.</text>
</comment>
<dbReference type="InterPro" id="IPR008930">
    <property type="entry name" value="Terpenoid_cyclase/PrenylTrfase"/>
</dbReference>
<dbReference type="Proteomes" id="UP000887116">
    <property type="component" value="Unassembled WGS sequence"/>
</dbReference>
<evidence type="ECO:0000313" key="9">
    <source>
        <dbReference type="EMBL" id="GFQ92090.1"/>
    </source>
</evidence>
<feature type="chain" id="PRO_5036448921" evidence="8">
    <location>
        <begin position="24"/>
        <end position="603"/>
    </location>
</feature>
<feature type="disulfide bond" evidence="6">
    <location>
        <begin position="316"/>
        <end position="355"/>
    </location>
</feature>
<dbReference type="Gene3D" id="2.60.120.290">
    <property type="entry name" value="Spermadhesin, CUB domain"/>
    <property type="match status" value="1"/>
</dbReference>
<dbReference type="InterPro" id="IPR002157">
    <property type="entry name" value="Cbl-bd_prot"/>
</dbReference>
<evidence type="ECO:0000256" key="5">
    <source>
        <dbReference type="PIRSR" id="PIRSR602157-1"/>
    </source>
</evidence>
<dbReference type="GO" id="GO:0015889">
    <property type="term" value="P:cobalamin transport"/>
    <property type="evidence" value="ECO:0007669"/>
    <property type="project" value="InterPro"/>
</dbReference>
<accession>A0A8X6KZD2</accession>
<feature type="binding site" evidence="5">
    <location>
        <position position="391"/>
    </location>
    <ligand>
        <name>cyanocob(III)alamin</name>
        <dbReference type="ChEBI" id="CHEBI:17439"/>
    </ligand>
</feature>
<dbReference type="Gene3D" id="4.10.400.10">
    <property type="entry name" value="Low-density Lipoprotein Receptor"/>
    <property type="match status" value="1"/>
</dbReference>
<dbReference type="InterPro" id="IPR002172">
    <property type="entry name" value="LDrepeatLR_classA_rpt"/>
</dbReference>
<keyword evidence="4 6" id="KW-1015">Disulfide bond</keyword>
<dbReference type="Gene3D" id="2.170.130.30">
    <property type="match status" value="1"/>
</dbReference>
<gene>
    <name evidence="9" type="primary">CG3556_0</name>
    <name evidence="9" type="ORF">TNCT_516161</name>
</gene>
<dbReference type="InterPro" id="IPR023415">
    <property type="entry name" value="LDLR_class-A_CS"/>
</dbReference>
<dbReference type="PANTHER" id="PTHR10559">
    <property type="entry name" value="TRANSCOBALAMIN-1/GASTRIC INTRINSIC FACTOR"/>
    <property type="match status" value="1"/>
</dbReference>
<evidence type="ECO:0000256" key="4">
    <source>
        <dbReference type="ARBA" id="ARBA00023157"/>
    </source>
</evidence>